<sequence>MRFTAGQNHQFRSLLPPADETQARSTEKRRPEMINRKRVVFHHDNARPHTFLATQQILRQFGWKGLMHLPNSPDLVSSDRSLQNYLCSISEETISSSSSSSWLNLQPVGWGVQVLVWIRNDRSVEPADFRQPLARNWSRDSVFALRALDPLLTSCSTIAIGIVGGIDTVTRRYCPPLNSAEILEPQQTGACGRIVATSVKWTTYKYNPRSSTAVKLVTKASQWRKIRTQGRRKGRGLGDFCTYASNHLRAVQSGASCPTYRPACGKPGPWVDPAGKRHLCYTASPTLPVCDRRCLPNEKTIGHAHKVTRAGAYSQIGRRTRRAAQTAAAGDAKYRAGETMPQ</sequence>
<evidence type="ECO:0000256" key="1">
    <source>
        <dbReference type="SAM" id="MobiDB-lite"/>
    </source>
</evidence>
<reference evidence="2 3" key="1">
    <citation type="journal article" date="2019" name="Commun. Biol.">
        <title>The bagworm genome reveals a unique fibroin gene that provides high tensile strength.</title>
        <authorList>
            <person name="Kono N."/>
            <person name="Nakamura H."/>
            <person name="Ohtoshi R."/>
            <person name="Tomita M."/>
            <person name="Numata K."/>
            <person name="Arakawa K."/>
        </authorList>
    </citation>
    <scope>NUCLEOTIDE SEQUENCE [LARGE SCALE GENOMIC DNA]</scope>
</reference>
<dbReference type="GO" id="GO:0003697">
    <property type="term" value="F:single-stranded DNA binding"/>
    <property type="evidence" value="ECO:0007669"/>
    <property type="project" value="TreeGrafter"/>
</dbReference>
<comment type="caution">
    <text evidence="2">The sequence shown here is derived from an EMBL/GenBank/DDBJ whole genome shotgun (WGS) entry which is preliminary data.</text>
</comment>
<dbReference type="AlphaFoldDB" id="A0A4C1TXD1"/>
<dbReference type="GO" id="GO:0046975">
    <property type="term" value="F:histone H3K36 methyltransferase activity"/>
    <property type="evidence" value="ECO:0007669"/>
    <property type="project" value="TreeGrafter"/>
</dbReference>
<protein>
    <recommendedName>
        <fullName evidence="4">Histone-lysine N-methyltransferase SETMAR</fullName>
    </recommendedName>
</protein>
<feature type="compositionally biased region" description="Basic and acidic residues" evidence="1">
    <location>
        <begin position="21"/>
        <end position="32"/>
    </location>
</feature>
<evidence type="ECO:0000313" key="3">
    <source>
        <dbReference type="Proteomes" id="UP000299102"/>
    </source>
</evidence>
<dbReference type="GO" id="GO:0006303">
    <property type="term" value="P:double-strand break repair via nonhomologous end joining"/>
    <property type="evidence" value="ECO:0007669"/>
    <property type="project" value="TreeGrafter"/>
</dbReference>
<dbReference type="GO" id="GO:0031297">
    <property type="term" value="P:replication fork processing"/>
    <property type="evidence" value="ECO:0007669"/>
    <property type="project" value="TreeGrafter"/>
</dbReference>
<dbReference type="Gene3D" id="3.30.420.10">
    <property type="entry name" value="Ribonuclease H-like superfamily/Ribonuclease H"/>
    <property type="match status" value="1"/>
</dbReference>
<dbReference type="GO" id="GO:0000793">
    <property type="term" value="C:condensed chromosome"/>
    <property type="evidence" value="ECO:0007669"/>
    <property type="project" value="TreeGrafter"/>
</dbReference>
<feature type="compositionally biased region" description="Polar residues" evidence="1">
    <location>
        <begin position="1"/>
        <end position="11"/>
    </location>
</feature>
<dbReference type="GO" id="GO:0044774">
    <property type="term" value="P:mitotic DNA integrity checkpoint signaling"/>
    <property type="evidence" value="ECO:0007669"/>
    <property type="project" value="TreeGrafter"/>
</dbReference>
<organism evidence="2 3">
    <name type="scientific">Eumeta variegata</name>
    <name type="common">Bagworm moth</name>
    <name type="synonym">Eumeta japonica</name>
    <dbReference type="NCBI Taxonomy" id="151549"/>
    <lineage>
        <taxon>Eukaryota</taxon>
        <taxon>Metazoa</taxon>
        <taxon>Ecdysozoa</taxon>
        <taxon>Arthropoda</taxon>
        <taxon>Hexapoda</taxon>
        <taxon>Insecta</taxon>
        <taxon>Pterygota</taxon>
        <taxon>Neoptera</taxon>
        <taxon>Endopterygota</taxon>
        <taxon>Lepidoptera</taxon>
        <taxon>Glossata</taxon>
        <taxon>Ditrysia</taxon>
        <taxon>Tineoidea</taxon>
        <taxon>Psychidae</taxon>
        <taxon>Oiketicinae</taxon>
        <taxon>Eumeta</taxon>
    </lineage>
</organism>
<dbReference type="GO" id="GO:0044547">
    <property type="term" value="F:DNA topoisomerase binding"/>
    <property type="evidence" value="ECO:0007669"/>
    <property type="project" value="TreeGrafter"/>
</dbReference>
<dbReference type="GO" id="GO:0000014">
    <property type="term" value="F:single-stranded DNA endodeoxyribonuclease activity"/>
    <property type="evidence" value="ECO:0007669"/>
    <property type="project" value="TreeGrafter"/>
</dbReference>
<dbReference type="PANTHER" id="PTHR46060:SF2">
    <property type="entry name" value="HISTONE-LYSINE N-METHYLTRANSFERASE SETMAR"/>
    <property type="match status" value="1"/>
</dbReference>
<dbReference type="GO" id="GO:0015074">
    <property type="term" value="P:DNA integration"/>
    <property type="evidence" value="ECO:0007669"/>
    <property type="project" value="TreeGrafter"/>
</dbReference>
<dbReference type="EMBL" id="BGZK01000100">
    <property type="protein sequence ID" value="GBP18711.1"/>
    <property type="molecule type" value="Genomic_DNA"/>
</dbReference>
<dbReference type="OrthoDB" id="7456848at2759"/>
<dbReference type="GO" id="GO:0042800">
    <property type="term" value="F:histone H3K4 methyltransferase activity"/>
    <property type="evidence" value="ECO:0007669"/>
    <property type="project" value="TreeGrafter"/>
</dbReference>
<name>A0A4C1TXD1_EUMVA</name>
<dbReference type="GO" id="GO:0000729">
    <property type="term" value="P:DNA double-strand break processing"/>
    <property type="evidence" value="ECO:0007669"/>
    <property type="project" value="TreeGrafter"/>
</dbReference>
<keyword evidence="3" id="KW-1185">Reference proteome</keyword>
<accession>A0A4C1TXD1</accession>
<dbReference type="GO" id="GO:0003690">
    <property type="term" value="F:double-stranded DNA binding"/>
    <property type="evidence" value="ECO:0007669"/>
    <property type="project" value="TreeGrafter"/>
</dbReference>
<evidence type="ECO:0000313" key="2">
    <source>
        <dbReference type="EMBL" id="GBP18711.1"/>
    </source>
</evidence>
<dbReference type="InterPro" id="IPR052709">
    <property type="entry name" value="Transposase-MT_Hybrid"/>
</dbReference>
<dbReference type="GO" id="GO:0035861">
    <property type="term" value="C:site of double-strand break"/>
    <property type="evidence" value="ECO:0007669"/>
    <property type="project" value="TreeGrafter"/>
</dbReference>
<feature type="region of interest" description="Disordered" evidence="1">
    <location>
        <begin position="1"/>
        <end position="32"/>
    </location>
</feature>
<proteinExistence type="predicted"/>
<dbReference type="GO" id="GO:0005634">
    <property type="term" value="C:nucleus"/>
    <property type="evidence" value="ECO:0007669"/>
    <property type="project" value="TreeGrafter"/>
</dbReference>
<dbReference type="PANTHER" id="PTHR46060">
    <property type="entry name" value="MARINER MOS1 TRANSPOSASE-LIKE PROTEIN"/>
    <property type="match status" value="1"/>
</dbReference>
<feature type="region of interest" description="Disordered" evidence="1">
    <location>
        <begin position="317"/>
        <end position="342"/>
    </location>
</feature>
<evidence type="ECO:0008006" key="4">
    <source>
        <dbReference type="Google" id="ProtNLM"/>
    </source>
</evidence>
<gene>
    <name evidence="2" type="ORF">EVAR_8536_1</name>
</gene>
<dbReference type="InterPro" id="IPR036397">
    <property type="entry name" value="RNaseH_sf"/>
</dbReference>
<dbReference type="Proteomes" id="UP000299102">
    <property type="component" value="Unassembled WGS sequence"/>
</dbReference>